<keyword evidence="2 5" id="KW-0812">Transmembrane</keyword>
<accession>A0AAX4P8S9</accession>
<dbReference type="Proteomes" id="UP001472866">
    <property type="component" value="Chromosome 05"/>
</dbReference>
<gene>
    <name evidence="7" type="ORF">HKI87_05g38740</name>
</gene>
<keyword evidence="8" id="KW-1185">Reference proteome</keyword>
<evidence type="ECO:0000313" key="8">
    <source>
        <dbReference type="Proteomes" id="UP001472866"/>
    </source>
</evidence>
<dbReference type="GO" id="GO:0016020">
    <property type="term" value="C:membrane"/>
    <property type="evidence" value="ECO:0007669"/>
    <property type="project" value="UniProtKB-SubCell"/>
</dbReference>
<organism evidence="7 8">
    <name type="scientific">Chloropicon roscoffensis</name>
    <dbReference type="NCBI Taxonomy" id="1461544"/>
    <lineage>
        <taxon>Eukaryota</taxon>
        <taxon>Viridiplantae</taxon>
        <taxon>Chlorophyta</taxon>
        <taxon>Chloropicophyceae</taxon>
        <taxon>Chloropicales</taxon>
        <taxon>Chloropicaceae</taxon>
        <taxon>Chloropicon</taxon>
    </lineage>
</organism>
<dbReference type="SUPFAM" id="SSF103473">
    <property type="entry name" value="MFS general substrate transporter"/>
    <property type="match status" value="1"/>
</dbReference>
<dbReference type="PANTHER" id="PTHR24064">
    <property type="entry name" value="SOLUTE CARRIER FAMILY 22 MEMBER"/>
    <property type="match status" value="1"/>
</dbReference>
<dbReference type="InterPro" id="IPR036259">
    <property type="entry name" value="MFS_trans_sf"/>
</dbReference>
<feature type="transmembrane region" description="Helical" evidence="5">
    <location>
        <begin position="91"/>
        <end position="108"/>
    </location>
</feature>
<comment type="subcellular location">
    <subcellularLocation>
        <location evidence="1">Membrane</location>
        <topology evidence="1">Multi-pass membrane protein</topology>
    </subcellularLocation>
</comment>
<sequence length="538" mass="58808">MDLSLQSVDEVFEVNLRKDDPREDDLGATTQKKCAPCGWLRHWVQVGLIPGFGLFSESYLLFIFNQVGGPFKKNAPWTTCYDAQRDGYTKLASLVGVVVGMVIFGLVADRLGRRLGSITTNVLMLLGAIFLTAASPAPFPDGNRQQCDQFFWWIAVSYFVFGVGVGGEYPLSASIASERTMTKGANAARRGRDVLLTFACQGIGQNVGNMIFFFLTVACDAKGTCQEPDTVATNYRVSMGISIVFLLGLLPYRITRTESKQYEALKKKTAKEGIEQPGYLTIVKTYGVRLAGTAGSWFLWDIIMYGNSLFSKEVTTQVNSGLSAVQVTGYTWLYVAVGLPGYFLAAFVVDRPWMGRKRLQLGGFVLVGFLFFLIGGIMPILERPENTGIFVFLYCLATFFYQFGPNSTTFLIPAEVYATPVRARCHGLSAMSGKLGAVVGEQGIAQMLDSIGLTPMFYIMGAISIAGALTTAFLVPDSRTLDLRAEDQKFVEGWLGKEGAEKFFERSRRNMDAVDRLKSSLEMSAGDAAAGSPAAARV</sequence>
<feature type="transmembrane region" description="Helical" evidence="5">
    <location>
        <begin position="151"/>
        <end position="173"/>
    </location>
</feature>
<feature type="transmembrane region" description="Helical" evidence="5">
    <location>
        <begin position="361"/>
        <end position="381"/>
    </location>
</feature>
<evidence type="ECO:0000256" key="1">
    <source>
        <dbReference type="ARBA" id="ARBA00004141"/>
    </source>
</evidence>
<evidence type="ECO:0000256" key="5">
    <source>
        <dbReference type="SAM" id="Phobius"/>
    </source>
</evidence>
<dbReference type="InterPro" id="IPR020846">
    <property type="entry name" value="MFS_dom"/>
</dbReference>
<reference evidence="7 8" key="1">
    <citation type="submission" date="2024-03" db="EMBL/GenBank/DDBJ databases">
        <title>Complete genome sequence of the green alga Chloropicon roscoffensis RCC1871.</title>
        <authorList>
            <person name="Lemieux C."/>
            <person name="Pombert J.-F."/>
            <person name="Otis C."/>
            <person name="Turmel M."/>
        </authorList>
    </citation>
    <scope>NUCLEOTIDE SEQUENCE [LARGE SCALE GENOMIC DNA]</scope>
    <source>
        <strain evidence="7 8">RCC1871</strain>
    </source>
</reference>
<dbReference type="PROSITE" id="PS50850">
    <property type="entry name" value="MFS"/>
    <property type="match status" value="1"/>
</dbReference>
<feature type="transmembrane region" description="Helical" evidence="5">
    <location>
        <begin position="387"/>
        <end position="404"/>
    </location>
</feature>
<proteinExistence type="predicted"/>
<protein>
    <submittedName>
        <fullName evidence="7">Inorganic phosphate transporter</fullName>
    </submittedName>
</protein>
<feature type="transmembrane region" description="Helical" evidence="5">
    <location>
        <begin position="120"/>
        <end position="139"/>
    </location>
</feature>
<feature type="transmembrane region" description="Helical" evidence="5">
    <location>
        <begin position="194"/>
        <end position="215"/>
    </location>
</feature>
<name>A0AAX4P8S9_9CHLO</name>
<dbReference type="GO" id="GO:0022857">
    <property type="term" value="F:transmembrane transporter activity"/>
    <property type="evidence" value="ECO:0007669"/>
    <property type="project" value="InterPro"/>
</dbReference>
<feature type="domain" description="Major facilitator superfamily (MFS) profile" evidence="6">
    <location>
        <begin position="46"/>
        <end position="479"/>
    </location>
</feature>
<dbReference type="InterPro" id="IPR005828">
    <property type="entry name" value="MFS_sugar_transport-like"/>
</dbReference>
<keyword evidence="4 5" id="KW-0472">Membrane</keyword>
<dbReference type="Pfam" id="PF00083">
    <property type="entry name" value="Sugar_tr"/>
    <property type="match status" value="2"/>
</dbReference>
<evidence type="ECO:0000259" key="6">
    <source>
        <dbReference type="PROSITE" id="PS50850"/>
    </source>
</evidence>
<dbReference type="EMBL" id="CP151505">
    <property type="protein sequence ID" value="WZN62338.1"/>
    <property type="molecule type" value="Genomic_DNA"/>
</dbReference>
<evidence type="ECO:0000256" key="4">
    <source>
        <dbReference type="ARBA" id="ARBA00023136"/>
    </source>
</evidence>
<evidence type="ECO:0000313" key="7">
    <source>
        <dbReference type="EMBL" id="WZN62338.1"/>
    </source>
</evidence>
<feature type="transmembrane region" description="Helical" evidence="5">
    <location>
        <begin position="235"/>
        <end position="252"/>
    </location>
</feature>
<dbReference type="Gene3D" id="1.20.1250.20">
    <property type="entry name" value="MFS general substrate transporter like domains"/>
    <property type="match status" value="1"/>
</dbReference>
<feature type="transmembrane region" description="Helical" evidence="5">
    <location>
        <begin position="456"/>
        <end position="475"/>
    </location>
</feature>
<feature type="transmembrane region" description="Helical" evidence="5">
    <location>
        <begin position="330"/>
        <end position="349"/>
    </location>
</feature>
<evidence type="ECO:0000256" key="2">
    <source>
        <dbReference type="ARBA" id="ARBA00022692"/>
    </source>
</evidence>
<evidence type="ECO:0000256" key="3">
    <source>
        <dbReference type="ARBA" id="ARBA00022989"/>
    </source>
</evidence>
<dbReference type="AlphaFoldDB" id="A0AAX4P8S9"/>
<keyword evidence="3 5" id="KW-1133">Transmembrane helix</keyword>